<dbReference type="Gene3D" id="3.40.50.10690">
    <property type="entry name" value="putative lor/sdh protein like domains"/>
    <property type="match status" value="1"/>
</dbReference>
<evidence type="ECO:0000259" key="2">
    <source>
        <dbReference type="Pfam" id="PF21570"/>
    </source>
</evidence>
<dbReference type="AlphaFoldDB" id="A0A133KI13"/>
<dbReference type="STRING" id="33036.HMPREF3200_00280"/>
<proteinExistence type="predicted"/>
<dbReference type="EMBL" id="LRPM01000005">
    <property type="protein sequence ID" value="KWZ79222.1"/>
    <property type="molecule type" value="Genomic_DNA"/>
</dbReference>
<organism evidence="3 4">
    <name type="scientific">Anaerococcus tetradius</name>
    <dbReference type="NCBI Taxonomy" id="33036"/>
    <lineage>
        <taxon>Bacteria</taxon>
        <taxon>Bacillati</taxon>
        <taxon>Bacillota</taxon>
        <taxon>Tissierellia</taxon>
        <taxon>Tissierellales</taxon>
        <taxon>Peptoniphilaceae</taxon>
        <taxon>Anaerococcus</taxon>
    </lineage>
</organism>
<feature type="compositionally biased region" description="Basic and acidic residues" evidence="1">
    <location>
        <begin position="1"/>
        <end position="13"/>
    </location>
</feature>
<name>A0A133KI13_9FIRM</name>
<dbReference type="Proteomes" id="UP000070383">
    <property type="component" value="Unassembled WGS sequence"/>
</dbReference>
<feature type="region of interest" description="Disordered" evidence="1">
    <location>
        <begin position="1"/>
        <end position="29"/>
    </location>
</feature>
<feature type="domain" description="Arginine dihydrolase ArgZ/ArgE-like C-terminal second subdomain" evidence="2">
    <location>
        <begin position="140"/>
        <end position="357"/>
    </location>
</feature>
<dbReference type="Pfam" id="PF21570">
    <property type="entry name" value="ArgZ-like_C_2nd"/>
    <property type="match status" value="1"/>
</dbReference>
<evidence type="ECO:0000313" key="3">
    <source>
        <dbReference type="EMBL" id="KWZ79222.1"/>
    </source>
</evidence>
<sequence>MFNKQEEEMREDLLFTPPDFSDEKYASSKDVSTVEVKKDGVSPQGFYLTSHMPTYYKVDGKWQIPDRSSQDCLAVVEEGKIRIREFRNLRKGDRVVVARSSDGSEGVLKYPEGFSDEVINHGGDFVEASNTSNYKLLYELMKKKRANKGNICWVLGPAVVFDYDTRNALSKLAENGYVNSLLGGNAMATHDLEGGYLNTALGQDIYTQISDPLGHYNHLDTLNAIRKFGSIDEFINRGKVRDGFVKTLKRLGVPITLAGSIRDDGPLPEVTGNVYESLDNVKRQTDEADLIICLATTLHSASTAETASSYKIDENGKLIPVFLFTVDVTENAVRKVSSARDKIAVRSLVTNVQDFVVNLEKELIVGDYQSYDEKHLRDGMDTLEENKLEASGKRY</sequence>
<dbReference type="InterPro" id="IPR048963">
    <property type="entry name" value="ArgZ/ArgE-like_C_2nd"/>
</dbReference>
<keyword evidence="4" id="KW-1185">Reference proteome</keyword>
<reference evidence="4" key="1">
    <citation type="submission" date="2016-01" db="EMBL/GenBank/DDBJ databases">
        <authorList>
            <person name="Mitreva M."/>
            <person name="Pepin K.H."/>
            <person name="Mihindukulasuriya K.A."/>
            <person name="Fulton R."/>
            <person name="Fronick C."/>
            <person name="O'Laughlin M."/>
            <person name="Miner T."/>
            <person name="Herter B."/>
            <person name="Rosa B.A."/>
            <person name="Cordes M."/>
            <person name="Tomlinson C."/>
            <person name="Wollam A."/>
            <person name="Palsikar V.B."/>
            <person name="Mardis E.R."/>
            <person name="Wilson R.K."/>
        </authorList>
    </citation>
    <scope>NUCLEOTIDE SEQUENCE [LARGE SCALE GENOMIC DNA]</scope>
    <source>
        <strain evidence="4">MJR8151</strain>
    </source>
</reference>
<accession>A0A133KI13</accession>
<evidence type="ECO:0000256" key="1">
    <source>
        <dbReference type="SAM" id="MobiDB-lite"/>
    </source>
</evidence>
<evidence type="ECO:0000313" key="4">
    <source>
        <dbReference type="Proteomes" id="UP000070383"/>
    </source>
</evidence>
<dbReference type="Gene3D" id="2.40.420.10">
    <property type="entry name" value="conserved putative lor/sdh protein from methanococcus maripaludis s2 domain"/>
    <property type="match status" value="1"/>
</dbReference>
<comment type="caution">
    <text evidence="3">The sequence shown here is derived from an EMBL/GenBank/DDBJ whole genome shotgun (WGS) entry which is preliminary data.</text>
</comment>
<gene>
    <name evidence="3" type="ORF">HMPREF3200_00280</name>
</gene>
<protein>
    <recommendedName>
        <fullName evidence="2">Arginine dihydrolase ArgZ/ArgE-like C-terminal second subdomain domain-containing protein</fullName>
    </recommendedName>
</protein>
<dbReference type="PATRIC" id="fig|33036.3.peg.283"/>